<dbReference type="InterPro" id="IPR035959">
    <property type="entry name" value="RutC-like_sf"/>
</dbReference>
<evidence type="ECO:0000313" key="1">
    <source>
        <dbReference type="EMBL" id="GAA4981735.1"/>
    </source>
</evidence>
<dbReference type="PANTHER" id="PTHR11803">
    <property type="entry name" value="2-IMINOBUTANOATE/2-IMINOPROPANOATE DEAMINASE RIDA"/>
    <property type="match status" value="1"/>
</dbReference>
<dbReference type="Pfam" id="PF01042">
    <property type="entry name" value="Ribonuc_L-PSP"/>
    <property type="match status" value="1"/>
</dbReference>
<accession>A0ABP9HYW8</accession>
<dbReference type="EMBL" id="BAABIV010000007">
    <property type="protein sequence ID" value="GAA4981735.1"/>
    <property type="molecule type" value="Genomic_DNA"/>
</dbReference>
<dbReference type="RefSeq" id="WP_226025854.1">
    <property type="nucleotide sequence ID" value="NZ_BAABIV010000007.1"/>
</dbReference>
<dbReference type="Proteomes" id="UP001500610">
    <property type="component" value="Unassembled WGS sequence"/>
</dbReference>
<dbReference type="PANTHER" id="PTHR11803:SF39">
    <property type="entry name" value="2-IMINOBUTANOATE_2-IMINOPROPANOATE DEAMINASE"/>
    <property type="match status" value="1"/>
</dbReference>
<evidence type="ECO:0000313" key="2">
    <source>
        <dbReference type="Proteomes" id="UP001500610"/>
    </source>
</evidence>
<dbReference type="CDD" id="cd00448">
    <property type="entry name" value="YjgF_YER057c_UK114_family"/>
    <property type="match status" value="1"/>
</dbReference>
<protein>
    <submittedName>
        <fullName evidence="1">RidA family protein</fullName>
    </submittedName>
</protein>
<dbReference type="SUPFAM" id="SSF55298">
    <property type="entry name" value="YjgF-like"/>
    <property type="match status" value="1"/>
</dbReference>
<proteinExistence type="predicted"/>
<organism evidence="1 2">
    <name type="scientific">Streptomyces hyderabadensis</name>
    <dbReference type="NCBI Taxonomy" id="598549"/>
    <lineage>
        <taxon>Bacteria</taxon>
        <taxon>Bacillati</taxon>
        <taxon>Actinomycetota</taxon>
        <taxon>Actinomycetes</taxon>
        <taxon>Kitasatosporales</taxon>
        <taxon>Streptomycetaceae</taxon>
        <taxon>Streptomyces</taxon>
    </lineage>
</organism>
<reference evidence="2" key="1">
    <citation type="journal article" date="2019" name="Int. J. Syst. Evol. Microbiol.">
        <title>The Global Catalogue of Microorganisms (GCM) 10K type strain sequencing project: providing services to taxonomists for standard genome sequencing and annotation.</title>
        <authorList>
            <consortium name="The Broad Institute Genomics Platform"/>
            <consortium name="The Broad Institute Genome Sequencing Center for Infectious Disease"/>
            <person name="Wu L."/>
            <person name="Ma J."/>
        </authorList>
    </citation>
    <scope>NUCLEOTIDE SEQUENCE [LARGE SCALE GENOMIC DNA]</scope>
    <source>
        <strain evidence="2">JCM 17657</strain>
    </source>
</reference>
<keyword evidence="2" id="KW-1185">Reference proteome</keyword>
<name>A0ABP9HYW8_9ACTN</name>
<comment type="caution">
    <text evidence="1">The sequence shown here is derived from an EMBL/GenBank/DDBJ whole genome shotgun (WGS) entry which is preliminary data.</text>
</comment>
<gene>
    <name evidence="1" type="ORF">GCM10023257_20210</name>
</gene>
<sequence>MPRRTSIYVQEFAHANPVPAACRIDNVVHSGAIVGTDRVNGVPRTLDEQCAVMFQRMRDIVAAAGGELSDVVKVTLWMADRRDRSAVNREWTAMFPDPADRPARHVVQIELDEATLIQCDFVAVLPR</sequence>
<dbReference type="InterPro" id="IPR006175">
    <property type="entry name" value="YjgF/YER057c/UK114"/>
</dbReference>
<dbReference type="Gene3D" id="3.30.1330.40">
    <property type="entry name" value="RutC-like"/>
    <property type="match status" value="1"/>
</dbReference>